<dbReference type="AlphaFoldDB" id="A0A0E2B1Y5"/>
<protein>
    <submittedName>
        <fullName evidence="1">Uncharacterized protein</fullName>
    </submittedName>
</protein>
<sequence length="54" mass="6265">MIDEYVKLISCFHQINFCGGKDKTIFQNATKNKKEIIYNLLLYTLRDSNPGPID</sequence>
<dbReference type="Proteomes" id="UP000003879">
    <property type="component" value="Unassembled WGS sequence"/>
</dbReference>
<name>A0A0E2B1Y5_BACFG</name>
<dbReference type="EMBL" id="AGXN01000012">
    <property type="protein sequence ID" value="EIY96571.1"/>
    <property type="molecule type" value="Genomic_DNA"/>
</dbReference>
<dbReference type="HOGENOM" id="CLU_3040388_0_0_10"/>
<gene>
    <name evidence="1" type="ORF">HMPREF1056_02459</name>
</gene>
<organism evidence="1 2">
    <name type="scientific">Bacteroides fragilis CL07T12C05</name>
    <dbReference type="NCBI Taxonomy" id="997883"/>
    <lineage>
        <taxon>Bacteria</taxon>
        <taxon>Pseudomonadati</taxon>
        <taxon>Bacteroidota</taxon>
        <taxon>Bacteroidia</taxon>
        <taxon>Bacteroidales</taxon>
        <taxon>Bacteroidaceae</taxon>
        <taxon>Bacteroides</taxon>
    </lineage>
</organism>
<comment type="caution">
    <text evidence="1">The sequence shown here is derived from an EMBL/GenBank/DDBJ whole genome shotgun (WGS) entry which is preliminary data.</text>
</comment>
<accession>A0A0E2B1Y5</accession>
<reference evidence="1 2" key="1">
    <citation type="submission" date="2012-02" db="EMBL/GenBank/DDBJ databases">
        <title>The Genome Sequence of Bacteroides fragilis CL07T12C05.</title>
        <authorList>
            <consortium name="The Broad Institute Genome Sequencing Platform"/>
            <person name="Earl A."/>
            <person name="Ward D."/>
            <person name="Feldgarden M."/>
            <person name="Gevers D."/>
            <person name="Zitomersky N.L."/>
            <person name="Coyne M.J."/>
            <person name="Comstock L.E."/>
            <person name="Young S.K."/>
            <person name="Zeng Q."/>
            <person name="Gargeya S."/>
            <person name="Fitzgerald M."/>
            <person name="Haas B."/>
            <person name="Abouelleil A."/>
            <person name="Alvarado L."/>
            <person name="Arachchi H.M."/>
            <person name="Berlin A."/>
            <person name="Chapman S.B."/>
            <person name="Gearin G."/>
            <person name="Goldberg J."/>
            <person name="Griggs A."/>
            <person name="Gujja S."/>
            <person name="Hansen M."/>
            <person name="Heiman D."/>
            <person name="Howarth C."/>
            <person name="Larimer J."/>
            <person name="Lui A."/>
            <person name="MacDonald P.J.P."/>
            <person name="McCowen C."/>
            <person name="Montmayeur A."/>
            <person name="Murphy C."/>
            <person name="Neiman D."/>
            <person name="Pearson M."/>
            <person name="Priest M."/>
            <person name="Roberts A."/>
            <person name="Saif S."/>
            <person name="Shea T."/>
            <person name="Sisk P."/>
            <person name="Stolte C."/>
            <person name="Sykes S."/>
            <person name="Wortman J."/>
            <person name="Nusbaum C."/>
            <person name="Birren B."/>
        </authorList>
    </citation>
    <scope>NUCLEOTIDE SEQUENCE [LARGE SCALE GENOMIC DNA]</scope>
    <source>
        <strain evidence="1 2">CL07T12C05</strain>
    </source>
</reference>
<evidence type="ECO:0000313" key="2">
    <source>
        <dbReference type="Proteomes" id="UP000003879"/>
    </source>
</evidence>
<proteinExistence type="predicted"/>
<evidence type="ECO:0000313" key="1">
    <source>
        <dbReference type="EMBL" id="EIY96571.1"/>
    </source>
</evidence>